<evidence type="ECO:0000256" key="1">
    <source>
        <dbReference type="SAM" id="SignalP"/>
    </source>
</evidence>
<keyword evidence="3" id="KW-1185">Reference proteome</keyword>
<dbReference type="AlphaFoldDB" id="A0AAN9FVV3"/>
<organism evidence="2 3">
    <name type="scientific">Clitoria ternatea</name>
    <name type="common">Butterfly pea</name>
    <dbReference type="NCBI Taxonomy" id="43366"/>
    <lineage>
        <taxon>Eukaryota</taxon>
        <taxon>Viridiplantae</taxon>
        <taxon>Streptophyta</taxon>
        <taxon>Embryophyta</taxon>
        <taxon>Tracheophyta</taxon>
        <taxon>Spermatophyta</taxon>
        <taxon>Magnoliopsida</taxon>
        <taxon>eudicotyledons</taxon>
        <taxon>Gunneridae</taxon>
        <taxon>Pentapetalae</taxon>
        <taxon>rosids</taxon>
        <taxon>fabids</taxon>
        <taxon>Fabales</taxon>
        <taxon>Fabaceae</taxon>
        <taxon>Papilionoideae</taxon>
        <taxon>50 kb inversion clade</taxon>
        <taxon>NPAAA clade</taxon>
        <taxon>indigoferoid/millettioid clade</taxon>
        <taxon>Phaseoleae</taxon>
        <taxon>Clitoria</taxon>
    </lineage>
</organism>
<feature type="signal peptide" evidence="1">
    <location>
        <begin position="1"/>
        <end position="17"/>
    </location>
</feature>
<gene>
    <name evidence="2" type="ORF">RJT34_24137</name>
</gene>
<proteinExistence type="predicted"/>
<dbReference type="Proteomes" id="UP001359559">
    <property type="component" value="Unassembled WGS sequence"/>
</dbReference>
<dbReference type="EMBL" id="JAYKXN010000006">
    <property type="protein sequence ID" value="KAK7279093.1"/>
    <property type="molecule type" value="Genomic_DNA"/>
</dbReference>
<accession>A0AAN9FVV3</accession>
<evidence type="ECO:0000313" key="2">
    <source>
        <dbReference type="EMBL" id="KAK7279093.1"/>
    </source>
</evidence>
<reference evidence="2 3" key="1">
    <citation type="submission" date="2024-01" db="EMBL/GenBank/DDBJ databases">
        <title>The genomes of 5 underutilized Papilionoideae crops provide insights into root nodulation and disease resistance.</title>
        <authorList>
            <person name="Yuan L."/>
        </authorList>
    </citation>
    <scope>NUCLEOTIDE SEQUENCE [LARGE SCALE GENOMIC DNA]</scope>
    <source>
        <strain evidence="2">LY-2023</strain>
        <tissue evidence="2">Leaf</tissue>
    </source>
</reference>
<feature type="chain" id="PRO_5042950918" evidence="1">
    <location>
        <begin position="18"/>
        <end position="119"/>
    </location>
</feature>
<protein>
    <submittedName>
        <fullName evidence="2">Uncharacterized protein</fullName>
    </submittedName>
</protein>
<name>A0AAN9FVV3_CLITE</name>
<comment type="caution">
    <text evidence="2">The sequence shown here is derived from an EMBL/GenBank/DDBJ whole genome shotgun (WGS) entry which is preliminary data.</text>
</comment>
<keyword evidence="1" id="KW-0732">Signal</keyword>
<evidence type="ECO:0000313" key="3">
    <source>
        <dbReference type="Proteomes" id="UP001359559"/>
    </source>
</evidence>
<sequence length="119" mass="13089">MLGFSLGAWLMVHLVRAYLRWSGRRHTSFLESLLANQLSQHRAMLVGRSYVGFWSLHMHTTHIAMYLRQAGACTKGSFVGADLNGTSSGIDLGTRCRLFLDGVPDLVVIGMAYSTGSKV</sequence>